<dbReference type="CDD" id="cd00082">
    <property type="entry name" value="HisKA"/>
    <property type="match status" value="1"/>
</dbReference>
<proteinExistence type="predicted"/>
<dbReference type="SUPFAM" id="SSF55874">
    <property type="entry name" value="ATPase domain of HSP90 chaperone/DNA topoisomerase II/histidine kinase"/>
    <property type="match status" value="1"/>
</dbReference>
<keyword evidence="7" id="KW-0812">Transmembrane</keyword>
<dbReference type="InterPro" id="IPR003661">
    <property type="entry name" value="HisK_dim/P_dom"/>
</dbReference>
<dbReference type="InterPro" id="IPR003594">
    <property type="entry name" value="HATPase_dom"/>
</dbReference>
<feature type="transmembrane region" description="Helical" evidence="7">
    <location>
        <begin position="21"/>
        <end position="46"/>
    </location>
</feature>
<dbReference type="PANTHER" id="PTHR43547">
    <property type="entry name" value="TWO-COMPONENT HISTIDINE KINASE"/>
    <property type="match status" value="1"/>
</dbReference>
<keyword evidence="9" id="KW-0808">Transferase</keyword>
<feature type="domain" description="Histidine kinase" evidence="8">
    <location>
        <begin position="114"/>
        <end position="331"/>
    </location>
</feature>
<evidence type="ECO:0000313" key="9">
    <source>
        <dbReference type="EMBL" id="AZS35748.1"/>
    </source>
</evidence>
<dbReference type="GO" id="GO:0005886">
    <property type="term" value="C:plasma membrane"/>
    <property type="evidence" value="ECO:0007669"/>
    <property type="project" value="UniProtKB-SubCell"/>
</dbReference>
<evidence type="ECO:0000256" key="3">
    <source>
        <dbReference type="ARBA" id="ARBA00012438"/>
    </source>
</evidence>
<dbReference type="EC" id="2.7.13.3" evidence="3"/>
<name>A0A3Q9IXD0_9MICO</name>
<reference evidence="9 10" key="1">
    <citation type="submission" date="2018-08" db="EMBL/GenBank/DDBJ databases">
        <title>Microbacterium lemovicicum sp. nov., a bacterium isolated from a natural uranium-rich soil.</title>
        <authorList>
            <person name="ORTET P."/>
        </authorList>
    </citation>
    <scope>NUCLEOTIDE SEQUENCE [LARGE SCALE GENOMIC DNA]</scope>
    <source>
        <strain evidence="9 10">Viu22</strain>
    </source>
</reference>
<feature type="transmembrane region" description="Helical" evidence="7">
    <location>
        <begin position="71"/>
        <end position="93"/>
    </location>
</feature>
<protein>
    <recommendedName>
        <fullName evidence="3">histidine kinase</fullName>
        <ecNumber evidence="3">2.7.13.3</ecNumber>
    </recommendedName>
</protein>
<dbReference type="EMBL" id="CP031423">
    <property type="protein sequence ID" value="AZS35748.1"/>
    <property type="molecule type" value="Genomic_DNA"/>
</dbReference>
<evidence type="ECO:0000256" key="6">
    <source>
        <dbReference type="ARBA" id="ARBA00023012"/>
    </source>
</evidence>
<evidence type="ECO:0000313" key="10">
    <source>
        <dbReference type="Proteomes" id="UP000276888"/>
    </source>
</evidence>
<dbReference type="AlphaFoldDB" id="A0A3Q9IXD0"/>
<organism evidence="9 10">
    <name type="scientific">Microbacterium lemovicicum</name>
    <dbReference type="NCBI Taxonomy" id="1072463"/>
    <lineage>
        <taxon>Bacteria</taxon>
        <taxon>Bacillati</taxon>
        <taxon>Actinomycetota</taxon>
        <taxon>Actinomycetes</taxon>
        <taxon>Micrococcales</taxon>
        <taxon>Microbacteriaceae</taxon>
        <taxon>Microbacterium</taxon>
    </lineage>
</organism>
<dbReference type="KEGG" id="mlv:CVS47_00345"/>
<evidence type="ECO:0000256" key="1">
    <source>
        <dbReference type="ARBA" id="ARBA00000085"/>
    </source>
</evidence>
<dbReference type="InterPro" id="IPR036890">
    <property type="entry name" value="HATPase_C_sf"/>
</dbReference>
<dbReference type="InterPro" id="IPR005467">
    <property type="entry name" value="His_kinase_dom"/>
</dbReference>
<dbReference type="GO" id="GO:0000155">
    <property type="term" value="F:phosphorelay sensor kinase activity"/>
    <property type="evidence" value="ECO:0007669"/>
    <property type="project" value="InterPro"/>
</dbReference>
<keyword evidence="10" id="KW-1185">Reference proteome</keyword>
<dbReference type="OrthoDB" id="9786919at2"/>
<evidence type="ECO:0000256" key="5">
    <source>
        <dbReference type="ARBA" id="ARBA00022777"/>
    </source>
</evidence>
<dbReference type="PRINTS" id="PR00344">
    <property type="entry name" value="BCTRLSENSOR"/>
</dbReference>
<comment type="subcellular location">
    <subcellularLocation>
        <location evidence="2">Cell membrane</location>
    </subcellularLocation>
</comment>
<sequence length="333" mass="34977">MTVRRTPADPDALLVRNAARRVGLTITLGVSVLVVIVLLAALSVVFTQIPPGDLFSPGTNETVVDIDGVDILVWGAVIGLAAVLLAGTLSVFVTRRAVAPLVDALRRQRRFVADASHELRTPLAIVDARIQVLDRELPSDHPQHDLVADLRNDSRALNAVVSDLLDSIDISPDGPVRPLPVAPAISSAVAAMRALARDRDVTIAPLAVAEDLAVAVPESSLHRCLLSLLDNAVKHSPAGRTVGVTAFAERGAVMISVADQGNGIQGISADRIFDRFARSANAIDGGGSARTGFGIGLSLVQDTVHRYGGTAFVTTTSIEGTTITLRFPRATLI</sequence>
<dbReference type="SUPFAM" id="SSF47384">
    <property type="entry name" value="Homodimeric domain of signal transducing histidine kinase"/>
    <property type="match status" value="1"/>
</dbReference>
<evidence type="ECO:0000256" key="7">
    <source>
        <dbReference type="SAM" id="Phobius"/>
    </source>
</evidence>
<dbReference type="Pfam" id="PF02518">
    <property type="entry name" value="HATPase_c"/>
    <property type="match status" value="1"/>
</dbReference>
<dbReference type="SMART" id="SM00388">
    <property type="entry name" value="HisKA"/>
    <property type="match status" value="1"/>
</dbReference>
<keyword evidence="4" id="KW-0597">Phosphoprotein</keyword>
<dbReference type="SMART" id="SM00387">
    <property type="entry name" value="HATPase_c"/>
    <property type="match status" value="1"/>
</dbReference>
<dbReference type="PROSITE" id="PS50109">
    <property type="entry name" value="HIS_KIN"/>
    <property type="match status" value="1"/>
</dbReference>
<keyword evidence="6" id="KW-0902">Two-component regulatory system</keyword>
<dbReference type="Proteomes" id="UP000276888">
    <property type="component" value="Chromosome"/>
</dbReference>
<dbReference type="Gene3D" id="3.30.565.10">
    <property type="entry name" value="Histidine kinase-like ATPase, C-terminal domain"/>
    <property type="match status" value="1"/>
</dbReference>
<dbReference type="Pfam" id="PF00512">
    <property type="entry name" value="HisKA"/>
    <property type="match status" value="1"/>
</dbReference>
<evidence type="ECO:0000256" key="2">
    <source>
        <dbReference type="ARBA" id="ARBA00004236"/>
    </source>
</evidence>
<keyword evidence="7" id="KW-1133">Transmembrane helix</keyword>
<gene>
    <name evidence="9" type="primary">arlS</name>
    <name evidence="9" type="ORF">CVS47_00345</name>
</gene>
<keyword evidence="7" id="KW-0472">Membrane</keyword>
<evidence type="ECO:0000256" key="4">
    <source>
        <dbReference type="ARBA" id="ARBA00022553"/>
    </source>
</evidence>
<comment type="catalytic activity">
    <reaction evidence="1">
        <text>ATP + protein L-histidine = ADP + protein N-phospho-L-histidine.</text>
        <dbReference type="EC" id="2.7.13.3"/>
    </reaction>
</comment>
<dbReference type="Gene3D" id="1.10.287.130">
    <property type="match status" value="1"/>
</dbReference>
<keyword evidence="5 9" id="KW-0418">Kinase</keyword>
<dbReference type="InterPro" id="IPR036097">
    <property type="entry name" value="HisK_dim/P_sf"/>
</dbReference>
<evidence type="ECO:0000259" key="8">
    <source>
        <dbReference type="PROSITE" id="PS50109"/>
    </source>
</evidence>
<dbReference type="InterPro" id="IPR004358">
    <property type="entry name" value="Sig_transdc_His_kin-like_C"/>
</dbReference>
<dbReference type="PANTHER" id="PTHR43547:SF2">
    <property type="entry name" value="HYBRID SIGNAL TRANSDUCTION HISTIDINE KINASE C"/>
    <property type="match status" value="1"/>
</dbReference>
<accession>A0A3Q9IXD0</accession>